<keyword evidence="7" id="KW-0479">Metal-binding</keyword>
<comment type="similarity">
    <text evidence="3">Belongs to the metallo-dependent hydrolases superfamily. Adenosine and AMP deaminases family. ADGF subfamily.</text>
</comment>
<evidence type="ECO:0000256" key="7">
    <source>
        <dbReference type="ARBA" id="ARBA00022723"/>
    </source>
</evidence>
<dbReference type="GO" id="GO:0046103">
    <property type="term" value="P:inosine biosynthetic process"/>
    <property type="evidence" value="ECO:0007669"/>
    <property type="project" value="TreeGrafter"/>
</dbReference>
<dbReference type="InterPro" id="IPR013659">
    <property type="entry name" value="A_deaminase_N"/>
</dbReference>
<evidence type="ECO:0000256" key="4">
    <source>
        <dbReference type="ARBA" id="ARBA00012784"/>
    </source>
</evidence>
<proteinExistence type="inferred from homology"/>
<gene>
    <name evidence="14" type="ORF">RN001_015113</name>
</gene>
<dbReference type="SUPFAM" id="SSF51556">
    <property type="entry name" value="Metallo-dependent hydrolases"/>
    <property type="match status" value="1"/>
</dbReference>
<dbReference type="GO" id="GO:0005615">
    <property type="term" value="C:extracellular space"/>
    <property type="evidence" value="ECO:0007669"/>
    <property type="project" value="InterPro"/>
</dbReference>
<evidence type="ECO:0000259" key="12">
    <source>
        <dbReference type="Pfam" id="PF00962"/>
    </source>
</evidence>
<dbReference type="Pfam" id="PF08451">
    <property type="entry name" value="A_deaminase_N"/>
    <property type="match status" value="1"/>
</dbReference>
<evidence type="ECO:0000256" key="1">
    <source>
        <dbReference type="ARBA" id="ARBA00001947"/>
    </source>
</evidence>
<feature type="signal peptide" evidence="11">
    <location>
        <begin position="1"/>
        <end position="17"/>
    </location>
</feature>
<comment type="subcellular location">
    <subcellularLocation>
        <location evidence="2">Secreted</location>
    </subcellularLocation>
</comment>
<comment type="cofactor">
    <cofactor evidence="1">
        <name>Zn(2+)</name>
        <dbReference type="ChEBI" id="CHEBI:29105"/>
    </cofactor>
</comment>
<evidence type="ECO:0000256" key="8">
    <source>
        <dbReference type="ARBA" id="ARBA00022729"/>
    </source>
</evidence>
<name>A0AAN7NYT8_9COLE</name>
<evidence type="ECO:0000256" key="9">
    <source>
        <dbReference type="ARBA" id="ARBA00022801"/>
    </source>
</evidence>
<evidence type="ECO:0000256" key="5">
    <source>
        <dbReference type="ARBA" id="ARBA00018099"/>
    </source>
</evidence>
<dbReference type="PANTHER" id="PTHR11409:SF39">
    <property type="entry name" value="ADENOSINE DEAMINASE 2"/>
    <property type="match status" value="1"/>
</dbReference>
<keyword evidence="9" id="KW-0378">Hydrolase</keyword>
<dbReference type="NCBIfam" id="TIGR01431">
    <property type="entry name" value="adm_rel"/>
    <property type="match status" value="1"/>
</dbReference>
<evidence type="ECO:0000259" key="13">
    <source>
        <dbReference type="Pfam" id="PF08451"/>
    </source>
</evidence>
<reference evidence="15" key="1">
    <citation type="submission" date="2023-01" db="EMBL/GenBank/DDBJ databases">
        <title>Key to firefly adult light organ development and bioluminescence: homeobox transcription factors regulate luciferase expression and transportation to peroxisome.</title>
        <authorList>
            <person name="Fu X."/>
        </authorList>
    </citation>
    <scope>NUCLEOTIDE SEQUENCE [LARGE SCALE GENOMIC DNA]</scope>
</reference>
<evidence type="ECO:0000313" key="15">
    <source>
        <dbReference type="Proteomes" id="UP001353858"/>
    </source>
</evidence>
<dbReference type="FunFam" id="3.20.20.140:FF:000017">
    <property type="entry name" value="Adenosine deaminase 2"/>
    <property type="match status" value="1"/>
</dbReference>
<sequence length="492" mass="57221">MHLQLWFLLLLTNIVLGDYWLKRESFIEMENSQMLGGDIVLTEKEKVVNAFLMEHKRQEYQNPRLFLPSMHFFDAQPLIEKSTVFEFIKLMPKGAALHGHTTALLSSDALYNFTYEDNLYACTVNNRLKLKFMQNSEDKHCQWRLLKDLRKNNSSYDEWVRSQMTLVTDNPKKKYPNIDTVWEELENIFVTVGEMITYRPVMEKYFYQALRELHEDNVMYLEFRGQLRGIYELNGYTYKPTEVAKILKTITEQFKRDYPDFIDCRFIFAPNRNVSEETVAEYVKLVNALEVQCPDFLVGFDLVGQEDKGKPLSQFIAQFQNVSSTINFIFHAGETNWYGTNVDLNLLDAILLGTKRIGHGYGIIKHPLLLELAKQKEIAIEVCPISNQVLMLVEDLRNHPAAYLIASGYPIVVSYDGPSFWGSKGLSYDFYMLFVGVANKNSNLKLLKKLAKNSLTYSALPETEKQLGITKWEKQWDAFIDTMYNKISKRGF</sequence>
<evidence type="ECO:0000256" key="6">
    <source>
        <dbReference type="ARBA" id="ARBA00022525"/>
    </source>
</evidence>
<keyword evidence="15" id="KW-1185">Reference proteome</keyword>
<dbReference type="InterPro" id="IPR001365">
    <property type="entry name" value="A_deaminase_dom"/>
</dbReference>
<organism evidence="14 15">
    <name type="scientific">Aquatica leii</name>
    <dbReference type="NCBI Taxonomy" id="1421715"/>
    <lineage>
        <taxon>Eukaryota</taxon>
        <taxon>Metazoa</taxon>
        <taxon>Ecdysozoa</taxon>
        <taxon>Arthropoda</taxon>
        <taxon>Hexapoda</taxon>
        <taxon>Insecta</taxon>
        <taxon>Pterygota</taxon>
        <taxon>Neoptera</taxon>
        <taxon>Endopterygota</taxon>
        <taxon>Coleoptera</taxon>
        <taxon>Polyphaga</taxon>
        <taxon>Elateriformia</taxon>
        <taxon>Elateroidea</taxon>
        <taxon>Lampyridae</taxon>
        <taxon>Luciolinae</taxon>
        <taxon>Aquatica</taxon>
    </lineage>
</organism>
<dbReference type="Pfam" id="PF00962">
    <property type="entry name" value="A_deaminase"/>
    <property type="match status" value="1"/>
</dbReference>
<feature type="chain" id="PRO_5042959589" description="Adenosine deaminase" evidence="11">
    <location>
        <begin position="18"/>
        <end position="492"/>
    </location>
</feature>
<dbReference type="PANTHER" id="PTHR11409">
    <property type="entry name" value="ADENOSINE DEAMINASE"/>
    <property type="match status" value="1"/>
</dbReference>
<comment type="caution">
    <text evidence="14">The sequence shown here is derived from an EMBL/GenBank/DDBJ whole genome shotgun (WGS) entry which is preliminary data.</text>
</comment>
<dbReference type="GO" id="GO:0004000">
    <property type="term" value="F:adenosine deaminase activity"/>
    <property type="evidence" value="ECO:0007669"/>
    <property type="project" value="InterPro"/>
</dbReference>
<dbReference type="Gene3D" id="3.20.20.140">
    <property type="entry name" value="Metal-dependent hydrolases"/>
    <property type="match status" value="1"/>
</dbReference>
<dbReference type="InterPro" id="IPR006330">
    <property type="entry name" value="Ado/ade_deaminase"/>
</dbReference>
<evidence type="ECO:0000256" key="2">
    <source>
        <dbReference type="ARBA" id="ARBA00004613"/>
    </source>
</evidence>
<keyword evidence="8 11" id="KW-0732">Signal</keyword>
<feature type="domain" description="Adenosine deaminase" evidence="12">
    <location>
        <begin position="182"/>
        <end position="466"/>
    </location>
</feature>
<protein>
    <recommendedName>
        <fullName evidence="5">Adenosine deaminase</fullName>
        <ecNumber evidence="4">3.5.4.4</ecNumber>
    </recommendedName>
</protein>
<comment type="catalytic activity">
    <reaction evidence="10">
        <text>adenosine + H2O + H(+) = inosine + NH4(+)</text>
        <dbReference type="Rhea" id="RHEA:24408"/>
        <dbReference type="ChEBI" id="CHEBI:15377"/>
        <dbReference type="ChEBI" id="CHEBI:15378"/>
        <dbReference type="ChEBI" id="CHEBI:16335"/>
        <dbReference type="ChEBI" id="CHEBI:17596"/>
        <dbReference type="ChEBI" id="CHEBI:28938"/>
        <dbReference type="EC" id="3.5.4.4"/>
    </reaction>
</comment>
<keyword evidence="6" id="KW-0964">Secreted</keyword>
<dbReference type="EC" id="3.5.4.4" evidence="4"/>
<feature type="domain" description="Adenosine/AMP deaminase N-terminal" evidence="13">
    <location>
        <begin position="18"/>
        <end position="88"/>
    </location>
</feature>
<accession>A0AAN7NYT8</accession>
<dbReference type="GO" id="GO:0006154">
    <property type="term" value="P:adenosine catabolic process"/>
    <property type="evidence" value="ECO:0007669"/>
    <property type="project" value="InterPro"/>
</dbReference>
<dbReference type="InterPro" id="IPR032466">
    <property type="entry name" value="Metal_Hydrolase"/>
</dbReference>
<evidence type="ECO:0000256" key="3">
    <source>
        <dbReference type="ARBA" id="ARBA00006083"/>
    </source>
</evidence>
<dbReference type="InterPro" id="IPR006331">
    <property type="entry name" value="ADGF"/>
</dbReference>
<evidence type="ECO:0000256" key="11">
    <source>
        <dbReference type="SAM" id="SignalP"/>
    </source>
</evidence>
<dbReference type="EMBL" id="JARPUR010000007">
    <property type="protein sequence ID" value="KAK4873084.1"/>
    <property type="molecule type" value="Genomic_DNA"/>
</dbReference>
<dbReference type="AlphaFoldDB" id="A0AAN7NYT8"/>
<dbReference type="GO" id="GO:0046872">
    <property type="term" value="F:metal ion binding"/>
    <property type="evidence" value="ECO:0007669"/>
    <property type="project" value="UniProtKB-KW"/>
</dbReference>
<dbReference type="Proteomes" id="UP001353858">
    <property type="component" value="Unassembled WGS sequence"/>
</dbReference>
<evidence type="ECO:0000256" key="10">
    <source>
        <dbReference type="ARBA" id="ARBA00047764"/>
    </source>
</evidence>
<evidence type="ECO:0000313" key="14">
    <source>
        <dbReference type="EMBL" id="KAK4873084.1"/>
    </source>
</evidence>